<evidence type="ECO:0000313" key="3">
    <source>
        <dbReference type="Proteomes" id="UP000694843"/>
    </source>
</evidence>
<dbReference type="Proteomes" id="UP000694843">
    <property type="component" value="Unplaced"/>
</dbReference>
<sequence>MALQRTTFLLFSLALCVSAQDPVPCQDCQQLYLEHYAARNCTPVFDDTVSLCCPASFNCSTGPAVVREDEGCPYRGKVYAVGETVPVTNPCDAGCYCRPGTDGQLPKVECAVVECPSLFNPRKPFCRNLYNSELCCEVGEECTTPELPVDKEPATATGAETTPAPEGTTTQAKPEANIRSTASCTAEDKEYKLGDKIYFTNESCQTCVCTENYTDAFGPNCTTIDCGMDYRYAQQLRDGCTPIYFRNRCCSIDWICPNSERVKPLADQPTESEATTGSHCKLGDIVVPRNASAPTDNCNLNCLCVTPPDLTCVQYPDCDEAAKALETRILQ</sequence>
<accession>A0A8B7PEI1</accession>
<dbReference type="AlphaFoldDB" id="A0A8B7PEI1"/>
<keyword evidence="3" id="KW-1185">Reference proteome</keyword>
<evidence type="ECO:0000313" key="4">
    <source>
        <dbReference type="RefSeq" id="XP_018024012.1"/>
    </source>
</evidence>
<protein>
    <submittedName>
        <fullName evidence="4">Kielin/chordin-like protein</fullName>
    </submittedName>
</protein>
<reference evidence="4" key="1">
    <citation type="submission" date="2025-08" db="UniProtKB">
        <authorList>
            <consortium name="RefSeq"/>
        </authorList>
    </citation>
    <scope>IDENTIFICATION</scope>
    <source>
        <tissue evidence="4">Whole organism</tissue>
    </source>
</reference>
<proteinExistence type="predicted"/>
<feature type="region of interest" description="Disordered" evidence="1">
    <location>
        <begin position="147"/>
        <end position="173"/>
    </location>
</feature>
<feature type="chain" id="PRO_5034725027" evidence="2">
    <location>
        <begin position="20"/>
        <end position="331"/>
    </location>
</feature>
<dbReference type="OMA" id="FNCAIVD"/>
<dbReference type="OrthoDB" id="365605at2759"/>
<dbReference type="RefSeq" id="XP_018024012.1">
    <property type="nucleotide sequence ID" value="XM_018168523.2"/>
</dbReference>
<dbReference type="KEGG" id="hazt:108679796"/>
<dbReference type="GeneID" id="108679796"/>
<evidence type="ECO:0000256" key="2">
    <source>
        <dbReference type="SAM" id="SignalP"/>
    </source>
</evidence>
<feature type="signal peptide" evidence="2">
    <location>
        <begin position="1"/>
        <end position="19"/>
    </location>
</feature>
<feature type="compositionally biased region" description="Low complexity" evidence="1">
    <location>
        <begin position="154"/>
        <end position="170"/>
    </location>
</feature>
<keyword evidence="2" id="KW-0732">Signal</keyword>
<name>A0A8B7PEI1_HYAAZ</name>
<gene>
    <name evidence="4" type="primary">LOC108679796</name>
</gene>
<evidence type="ECO:0000256" key="1">
    <source>
        <dbReference type="SAM" id="MobiDB-lite"/>
    </source>
</evidence>
<organism evidence="3 4">
    <name type="scientific">Hyalella azteca</name>
    <name type="common">Amphipod</name>
    <dbReference type="NCBI Taxonomy" id="294128"/>
    <lineage>
        <taxon>Eukaryota</taxon>
        <taxon>Metazoa</taxon>
        <taxon>Ecdysozoa</taxon>
        <taxon>Arthropoda</taxon>
        <taxon>Crustacea</taxon>
        <taxon>Multicrustacea</taxon>
        <taxon>Malacostraca</taxon>
        <taxon>Eumalacostraca</taxon>
        <taxon>Peracarida</taxon>
        <taxon>Amphipoda</taxon>
        <taxon>Senticaudata</taxon>
        <taxon>Talitrida</taxon>
        <taxon>Talitroidea</taxon>
        <taxon>Hyalellidae</taxon>
        <taxon>Hyalella</taxon>
    </lineage>
</organism>